<dbReference type="AlphaFoldDB" id="A0A4R7RXP9"/>
<proteinExistence type="predicted"/>
<dbReference type="EMBL" id="SOCA01000004">
    <property type="protein sequence ID" value="TDU70664.1"/>
    <property type="molecule type" value="Genomic_DNA"/>
</dbReference>
<name>A0A4R7RXP9_9BACT</name>
<gene>
    <name evidence="1" type="ORF">EI77_02712</name>
</gene>
<comment type="caution">
    <text evidence="1">The sequence shown here is derived from an EMBL/GenBank/DDBJ whole genome shotgun (WGS) entry which is preliminary data.</text>
</comment>
<sequence>MLPLLPHEIIGMIRPTVDCHTLGMSYAAKLIKESGYRAIIAPREITDAVNFISHPDSIICIRDWVLAEGITRLGLSYRLDPTQASEYFGKLLYLLESQKLRVEHGGPLRGVYFAGLPPACDLITSKYGKQFPVFCGDESPAESLEKMGVPQHRIPASLAKNSAYDNLRLNFGHELIADGAYLKIKAEDRSGYPGYGTSTDHVVNRLDHMLARRQSPLLRVHVGPYCPNRMEAIEQFIIWLGQLSKAGLLDTVSIGTSQLTQERFGENWEDAPNGGGVPVNSEAEYRRIREAASPMLVRTYAGTTNIPKLATIHERSLNIAWHAMSFWWFSQMDGRGPHTVYHNLGEHLETLRVIAPTNKPFEPNIPHHFAFRGGDDVTYVLSAYLAAKTAKRLGVRYFILQNMLNTPKYTWGIQDLAKARSMLTLVRELEDDTFRVILQPRAGLDYFSPDLQKAKAQLAAVSALMDDIEPEDTSSPPMIHVVSYSEASHLADPDVINESLQITRAALTDYRLLRARGKVPHMGQNRDLTDRTTHLLEEVRVMIAAIEKAIPEPYTQQGLYRIFAAGFLAAPYLWECREEFRHATSWNTDIIDGGIAIVDAAGKPISAKIRSEIATTQLSDIKIPL</sequence>
<protein>
    <recommendedName>
        <fullName evidence="3">Cobalamin-binding protein</fullName>
    </recommendedName>
</protein>
<reference evidence="1 2" key="1">
    <citation type="submission" date="2019-03" db="EMBL/GenBank/DDBJ databases">
        <title>Genomic Encyclopedia of Archaeal and Bacterial Type Strains, Phase II (KMG-II): from individual species to whole genera.</title>
        <authorList>
            <person name="Goeker M."/>
        </authorList>
    </citation>
    <scope>NUCLEOTIDE SEQUENCE [LARGE SCALE GENOMIC DNA]</scope>
    <source>
        <strain evidence="1 2">ATCC 25309</strain>
    </source>
</reference>
<evidence type="ECO:0000313" key="1">
    <source>
        <dbReference type="EMBL" id="TDU70664.1"/>
    </source>
</evidence>
<organism evidence="1 2">
    <name type="scientific">Prosthecobacter fusiformis</name>
    <dbReference type="NCBI Taxonomy" id="48464"/>
    <lineage>
        <taxon>Bacteria</taxon>
        <taxon>Pseudomonadati</taxon>
        <taxon>Verrucomicrobiota</taxon>
        <taxon>Verrucomicrobiia</taxon>
        <taxon>Verrucomicrobiales</taxon>
        <taxon>Verrucomicrobiaceae</taxon>
        <taxon>Prosthecobacter</taxon>
    </lineage>
</organism>
<evidence type="ECO:0000313" key="2">
    <source>
        <dbReference type="Proteomes" id="UP000295662"/>
    </source>
</evidence>
<dbReference type="Proteomes" id="UP000295662">
    <property type="component" value="Unassembled WGS sequence"/>
</dbReference>
<accession>A0A4R7RXP9</accession>
<dbReference type="Gene3D" id="3.20.20.240">
    <property type="entry name" value="Methylmalonyl-CoA mutase"/>
    <property type="match status" value="1"/>
</dbReference>
<evidence type="ECO:0008006" key="3">
    <source>
        <dbReference type="Google" id="ProtNLM"/>
    </source>
</evidence>
<keyword evidence="2" id="KW-1185">Reference proteome</keyword>